<protein>
    <submittedName>
        <fullName evidence="4">Szy</fullName>
    </submittedName>
</protein>
<dbReference type="InterPro" id="IPR015590">
    <property type="entry name" value="Aldehyde_DH_dom"/>
</dbReference>
<comment type="similarity">
    <text evidence="1">Belongs to the aldehyde dehydrogenase family.</text>
</comment>
<dbReference type="InterPro" id="IPR016161">
    <property type="entry name" value="Ald_DH/histidinol_DH"/>
</dbReference>
<dbReference type="Gene3D" id="3.40.309.10">
    <property type="entry name" value="Aldehyde Dehydrogenase, Chain A, domain 2"/>
    <property type="match status" value="1"/>
</dbReference>
<feature type="domain" description="Aldehyde dehydrogenase" evidence="3">
    <location>
        <begin position="26"/>
        <end position="110"/>
    </location>
</feature>
<feature type="non-terminal residue" evidence="4">
    <location>
        <position position="1"/>
    </location>
</feature>
<dbReference type="Pfam" id="PF00171">
    <property type="entry name" value="Aldedh"/>
    <property type="match status" value="1"/>
</dbReference>
<dbReference type="AlphaFoldDB" id="Q4FDN2"/>
<dbReference type="SUPFAM" id="SSF53720">
    <property type="entry name" value="ALDH-like"/>
    <property type="match status" value="1"/>
</dbReference>
<evidence type="ECO:0000313" key="4">
    <source>
        <dbReference type="EMBL" id="AAZ04132.1"/>
    </source>
</evidence>
<dbReference type="PANTHER" id="PTHR43570">
    <property type="entry name" value="ALDEHYDE DEHYDROGENASE"/>
    <property type="match status" value="1"/>
</dbReference>
<dbReference type="GO" id="GO:0006081">
    <property type="term" value="P:aldehyde metabolic process"/>
    <property type="evidence" value="ECO:0007669"/>
    <property type="project" value="InterPro"/>
</dbReference>
<sequence>ASERHHQRLQKLAQTEKNLNTQTLEILEIKDTSHSIMSEEVFGPVMPLIRYNNLDELRTLIDTKEKPLAFYIFSNKRETINWLLSNFTSGGVGINSVLMHFANHNLPFAG</sequence>
<reference evidence="4" key="1">
    <citation type="submission" date="2005-06" db="EMBL/GenBank/DDBJ databases">
        <title>Study on dependablity of szy gene expression with retinal pigment epithelial cells light amaged.</title>
        <authorList>
            <person name="Song Z."/>
            <person name="Song Y."/>
        </authorList>
    </citation>
    <scope>NUCLEOTIDE SEQUENCE</scope>
</reference>
<dbReference type="InterPro" id="IPR016163">
    <property type="entry name" value="Ald_DH_C"/>
</dbReference>
<accession>Q4FDN2</accession>
<name>Q4FDN2_PIG</name>
<organism evidence="4">
    <name type="scientific">Sus scrofa</name>
    <name type="common">Pig</name>
    <dbReference type="NCBI Taxonomy" id="9823"/>
    <lineage>
        <taxon>Eukaryota</taxon>
        <taxon>Metazoa</taxon>
        <taxon>Chordata</taxon>
        <taxon>Craniata</taxon>
        <taxon>Vertebrata</taxon>
        <taxon>Euteleostomi</taxon>
        <taxon>Mammalia</taxon>
        <taxon>Eutheria</taxon>
        <taxon>Laurasiatheria</taxon>
        <taxon>Artiodactyla</taxon>
        <taxon>Suina</taxon>
        <taxon>Suidae</taxon>
        <taxon>Sus</taxon>
    </lineage>
</organism>
<evidence type="ECO:0000256" key="2">
    <source>
        <dbReference type="ARBA" id="ARBA00023002"/>
    </source>
</evidence>
<proteinExistence type="evidence at transcript level"/>
<dbReference type="InterPro" id="IPR012394">
    <property type="entry name" value="Aldehyde_DH_NAD(P)"/>
</dbReference>
<dbReference type="EMBL" id="DQ089698">
    <property type="protein sequence ID" value="AAZ04132.1"/>
    <property type="molecule type" value="mRNA"/>
</dbReference>
<evidence type="ECO:0000256" key="1">
    <source>
        <dbReference type="ARBA" id="ARBA00009986"/>
    </source>
</evidence>
<keyword evidence="2" id="KW-0560">Oxidoreductase</keyword>
<dbReference type="PANTHER" id="PTHR43570:SF16">
    <property type="entry name" value="ALDEHYDE DEHYDROGENASE TYPE III, ISOFORM Q"/>
    <property type="match status" value="1"/>
</dbReference>
<dbReference type="GO" id="GO:0016620">
    <property type="term" value="F:oxidoreductase activity, acting on the aldehyde or oxo group of donors, NAD or NADP as acceptor"/>
    <property type="evidence" value="ECO:0007669"/>
    <property type="project" value="InterPro"/>
</dbReference>
<evidence type="ECO:0000259" key="3">
    <source>
        <dbReference type="Pfam" id="PF00171"/>
    </source>
</evidence>